<dbReference type="RefSeq" id="WP_250024713.1">
    <property type="nucleotide sequence ID" value="NZ_CP097330.1"/>
</dbReference>
<dbReference type="KEGG" id="ccam:M5D45_12515"/>
<gene>
    <name evidence="2" type="ORF">M5D45_12515</name>
</gene>
<dbReference type="AlphaFoldDB" id="A0AAE9I3P6"/>
<dbReference type="PROSITE" id="PS51257">
    <property type="entry name" value="PROKAR_LIPOPROTEIN"/>
    <property type="match status" value="1"/>
</dbReference>
<accession>A0AAE9I3P6</accession>
<dbReference type="Proteomes" id="UP001056132">
    <property type="component" value="Chromosome 1"/>
</dbReference>
<protein>
    <recommendedName>
        <fullName evidence="4">DUF4156 domain-containing protein</fullName>
    </recommendedName>
</protein>
<feature type="chain" id="PRO_5041914696" description="DUF4156 domain-containing protein" evidence="1">
    <location>
        <begin position="20"/>
        <end position="92"/>
    </location>
</feature>
<evidence type="ECO:0008006" key="4">
    <source>
        <dbReference type="Google" id="ProtNLM"/>
    </source>
</evidence>
<name>A0AAE9I3P6_9BURK</name>
<organism evidence="2 3">
    <name type="scientific">Cupriavidus campinensis</name>
    <dbReference type="NCBI Taxonomy" id="151783"/>
    <lineage>
        <taxon>Bacteria</taxon>
        <taxon>Pseudomonadati</taxon>
        <taxon>Pseudomonadota</taxon>
        <taxon>Betaproteobacteria</taxon>
        <taxon>Burkholderiales</taxon>
        <taxon>Burkholderiaceae</taxon>
        <taxon>Cupriavidus</taxon>
    </lineage>
</organism>
<reference evidence="2" key="2">
    <citation type="submission" date="2022-05" db="EMBL/GenBank/DDBJ databases">
        <authorList>
            <person name="Kunte H.-J."/>
        </authorList>
    </citation>
    <scope>NUCLEOTIDE SEQUENCE</scope>
    <source>
        <strain evidence="2">G5</strain>
    </source>
</reference>
<evidence type="ECO:0000313" key="3">
    <source>
        <dbReference type="Proteomes" id="UP001056132"/>
    </source>
</evidence>
<dbReference type="EMBL" id="CP097330">
    <property type="protein sequence ID" value="URF03351.1"/>
    <property type="molecule type" value="Genomic_DNA"/>
</dbReference>
<evidence type="ECO:0000256" key="1">
    <source>
        <dbReference type="SAM" id="SignalP"/>
    </source>
</evidence>
<proteinExistence type="predicted"/>
<sequence>MMRQTLLAAAAALSVTACSSTGVTPMDRDTYSVSKRSAQVGFGPADGVKADIYKEANEFCAREGKKVETVDLQSTNSGFARPASASLQFRCI</sequence>
<evidence type="ECO:0000313" key="2">
    <source>
        <dbReference type="EMBL" id="URF03351.1"/>
    </source>
</evidence>
<keyword evidence="1" id="KW-0732">Signal</keyword>
<reference evidence="2" key="1">
    <citation type="journal article" date="2022" name="Microbiol. Resour. Announc.">
        <title>Genome Sequence of Cupriavidus campinensis Strain G5, a Member of a Bacterial Consortium Capable of Polyethylene Degradation.</title>
        <authorList>
            <person name="Schneider B."/>
            <person name="Pfeiffer F."/>
            <person name="Dyall-Smith M."/>
            <person name="Kunte H.J."/>
        </authorList>
    </citation>
    <scope>NUCLEOTIDE SEQUENCE</scope>
    <source>
        <strain evidence="2">G5</strain>
    </source>
</reference>
<feature type="signal peptide" evidence="1">
    <location>
        <begin position="1"/>
        <end position="19"/>
    </location>
</feature>